<evidence type="ECO:0000256" key="4">
    <source>
        <dbReference type="ARBA" id="ARBA00023004"/>
    </source>
</evidence>
<feature type="binding site" evidence="7">
    <location>
        <position position="129"/>
    </location>
    <ligand>
        <name>[2Fe-2S] cluster</name>
        <dbReference type="ChEBI" id="CHEBI:190135"/>
    </ligand>
</feature>
<comment type="cofactor">
    <cofactor evidence="6">
        <name>[2Fe-2S] cluster</name>
        <dbReference type="ChEBI" id="CHEBI:190135"/>
    </cofactor>
</comment>
<keyword evidence="2 7" id="KW-0001">2Fe-2S</keyword>
<dbReference type="EMBL" id="FQWY01000012">
    <property type="protein sequence ID" value="SHG78951.1"/>
    <property type="molecule type" value="Genomic_DNA"/>
</dbReference>
<dbReference type="PIRSF" id="PIRSF000216">
    <property type="entry name" value="NADH_DH_24kDa"/>
    <property type="match status" value="1"/>
</dbReference>
<dbReference type="STRING" id="1123382.SAMN02745221_00981"/>
<dbReference type="InterPro" id="IPR002023">
    <property type="entry name" value="NuoE-like"/>
</dbReference>
<dbReference type="Proteomes" id="UP000242329">
    <property type="component" value="Unassembled WGS sequence"/>
</dbReference>
<keyword evidence="5 7" id="KW-0411">Iron-sulfur</keyword>
<dbReference type="Gene3D" id="3.40.30.10">
    <property type="entry name" value="Glutaredoxin"/>
    <property type="match status" value="1"/>
</dbReference>
<dbReference type="GO" id="GO:0046872">
    <property type="term" value="F:metal ion binding"/>
    <property type="evidence" value="ECO:0007669"/>
    <property type="project" value="UniProtKB-KW"/>
</dbReference>
<comment type="cofactor">
    <cofactor evidence="7">
        <name>[2Fe-2S] cluster</name>
        <dbReference type="ChEBI" id="CHEBI:190135"/>
    </cofactor>
    <text evidence="7">Binds 1 [2Fe-2S] cluster.</text>
</comment>
<evidence type="ECO:0000313" key="9">
    <source>
        <dbReference type="Proteomes" id="UP000242329"/>
    </source>
</evidence>
<comment type="similarity">
    <text evidence="1">Belongs to the complex I 24 kDa subunit family.</text>
</comment>
<dbReference type="FunFam" id="3.40.30.10:FF:000015">
    <property type="entry name" value="NADH-quinone oxidoreductase subunit E"/>
    <property type="match status" value="1"/>
</dbReference>
<dbReference type="AlphaFoldDB" id="A0A1M5MNV6"/>
<sequence length="167" mass="18700">MPEIIDATAIEKACKEILDHYAPEPRYILAIMQDMQKRFNYLPPQGLKMLASYTGVPFSQVYAMASFYKAFSLKPKGRYIIKVCDGTACHIKGAETLVEQIYKYLQIRPGETTRDGSFSLETVNCLGACALAPVMVINEKVYGKVTPADIERIIKEYGGWADEGKQC</sequence>
<dbReference type="InterPro" id="IPR028431">
    <property type="entry name" value="NADP_DH_HndA-like"/>
</dbReference>
<evidence type="ECO:0000256" key="1">
    <source>
        <dbReference type="ARBA" id="ARBA00010643"/>
    </source>
</evidence>
<dbReference type="Gene3D" id="1.10.10.1590">
    <property type="entry name" value="NADH-quinone oxidoreductase subunit E"/>
    <property type="match status" value="1"/>
</dbReference>
<dbReference type="PANTHER" id="PTHR43342:SF1">
    <property type="entry name" value="BIFURCATING [FEFE] HYDROGENASE GAMMA SUBUNIT"/>
    <property type="match status" value="1"/>
</dbReference>
<keyword evidence="4 7" id="KW-0408">Iron</keyword>
<evidence type="ECO:0000256" key="2">
    <source>
        <dbReference type="ARBA" id="ARBA00022714"/>
    </source>
</evidence>
<dbReference type="CDD" id="cd03064">
    <property type="entry name" value="TRX_Fd_NuoE"/>
    <property type="match status" value="1"/>
</dbReference>
<gene>
    <name evidence="8" type="ORF">SAMN02745221_00981</name>
</gene>
<dbReference type="InterPro" id="IPR036249">
    <property type="entry name" value="Thioredoxin-like_sf"/>
</dbReference>
<dbReference type="OrthoDB" id="9807941at2"/>
<name>A0A1M5MNV6_9FIRM</name>
<dbReference type="PROSITE" id="PS01099">
    <property type="entry name" value="COMPLEX1_24K"/>
    <property type="match status" value="1"/>
</dbReference>
<dbReference type="GO" id="GO:0051537">
    <property type="term" value="F:2 iron, 2 sulfur cluster binding"/>
    <property type="evidence" value="ECO:0007669"/>
    <property type="project" value="UniProtKB-KW"/>
</dbReference>
<dbReference type="InterPro" id="IPR041921">
    <property type="entry name" value="NuoE_N"/>
</dbReference>
<accession>A0A1M5MNV6</accession>
<feature type="binding site" evidence="7">
    <location>
        <position position="89"/>
    </location>
    <ligand>
        <name>[2Fe-2S] cluster</name>
        <dbReference type="ChEBI" id="CHEBI:190135"/>
    </ligand>
</feature>
<keyword evidence="3 7" id="KW-0479">Metal-binding</keyword>
<evidence type="ECO:0000256" key="7">
    <source>
        <dbReference type="PIRSR" id="PIRSR000216-1"/>
    </source>
</evidence>
<reference evidence="9" key="1">
    <citation type="submission" date="2016-11" db="EMBL/GenBank/DDBJ databases">
        <authorList>
            <person name="Varghese N."/>
            <person name="Submissions S."/>
        </authorList>
    </citation>
    <scope>NUCLEOTIDE SEQUENCE [LARGE SCALE GENOMIC DNA]</scope>
    <source>
        <strain evidence="9">DSM 11003</strain>
    </source>
</reference>
<dbReference type="Pfam" id="PF01257">
    <property type="entry name" value="2Fe-2S_thioredx"/>
    <property type="match status" value="1"/>
</dbReference>
<organism evidence="8 9">
    <name type="scientific">Thermosyntropha lipolytica DSM 11003</name>
    <dbReference type="NCBI Taxonomy" id="1123382"/>
    <lineage>
        <taxon>Bacteria</taxon>
        <taxon>Bacillati</taxon>
        <taxon>Bacillota</taxon>
        <taxon>Clostridia</taxon>
        <taxon>Eubacteriales</taxon>
        <taxon>Syntrophomonadaceae</taxon>
        <taxon>Thermosyntropha</taxon>
    </lineage>
</organism>
<feature type="binding site" evidence="7">
    <location>
        <position position="125"/>
    </location>
    <ligand>
        <name>[2Fe-2S] cluster</name>
        <dbReference type="ChEBI" id="CHEBI:190135"/>
    </ligand>
</feature>
<protein>
    <submittedName>
        <fullName evidence="8">NADH-quinone oxidoreductase subunit E</fullName>
    </submittedName>
</protein>
<keyword evidence="9" id="KW-1185">Reference proteome</keyword>
<dbReference type="NCBIfam" id="NF005722">
    <property type="entry name" value="PRK07539.1-2"/>
    <property type="match status" value="1"/>
</dbReference>
<dbReference type="GO" id="GO:0016491">
    <property type="term" value="F:oxidoreductase activity"/>
    <property type="evidence" value="ECO:0007669"/>
    <property type="project" value="InterPro"/>
</dbReference>
<evidence type="ECO:0000256" key="5">
    <source>
        <dbReference type="ARBA" id="ARBA00023014"/>
    </source>
</evidence>
<dbReference type="SUPFAM" id="SSF52833">
    <property type="entry name" value="Thioredoxin-like"/>
    <property type="match status" value="1"/>
</dbReference>
<dbReference type="RefSeq" id="WP_073090865.1">
    <property type="nucleotide sequence ID" value="NZ_FQWY01000012.1"/>
</dbReference>
<evidence type="ECO:0000256" key="6">
    <source>
        <dbReference type="ARBA" id="ARBA00034078"/>
    </source>
</evidence>
<dbReference type="PANTHER" id="PTHR43342">
    <property type="entry name" value="NADH-QUINONE OXIDOREDUCTASE, E SUBUNIT"/>
    <property type="match status" value="1"/>
</dbReference>
<evidence type="ECO:0000313" key="8">
    <source>
        <dbReference type="EMBL" id="SHG78951.1"/>
    </source>
</evidence>
<proteinExistence type="inferred from homology"/>
<dbReference type="InterPro" id="IPR042128">
    <property type="entry name" value="NuoE_dom"/>
</dbReference>
<evidence type="ECO:0000256" key="3">
    <source>
        <dbReference type="ARBA" id="ARBA00022723"/>
    </source>
</evidence>
<feature type="binding site" evidence="7">
    <location>
        <position position="84"/>
    </location>
    <ligand>
        <name>[2Fe-2S] cluster</name>
        <dbReference type="ChEBI" id="CHEBI:190135"/>
    </ligand>
</feature>